<comment type="caution">
    <text evidence="2">The sequence shown here is derived from an EMBL/GenBank/DDBJ whole genome shotgun (WGS) entry which is preliminary data.</text>
</comment>
<dbReference type="PANTHER" id="PTHR33881">
    <property type="entry name" value="NEUROGENIC LOCUS NOTCH-LIKE PROTEIN"/>
    <property type="match status" value="1"/>
</dbReference>
<dbReference type="EMBL" id="CAMGYJ010000008">
    <property type="protein sequence ID" value="CAI0465789.1"/>
    <property type="molecule type" value="Genomic_DNA"/>
</dbReference>
<reference evidence="2" key="1">
    <citation type="submission" date="2022-08" db="EMBL/GenBank/DDBJ databases">
        <authorList>
            <person name="Gutierrez-Valencia J."/>
        </authorList>
    </citation>
    <scope>NUCLEOTIDE SEQUENCE</scope>
</reference>
<proteinExistence type="predicted"/>
<feature type="chain" id="PRO_5043818761" evidence="1">
    <location>
        <begin position="26"/>
        <end position="222"/>
    </location>
</feature>
<dbReference type="Proteomes" id="UP001154282">
    <property type="component" value="Unassembled WGS sequence"/>
</dbReference>
<organism evidence="2 3">
    <name type="scientific">Linum tenue</name>
    <dbReference type="NCBI Taxonomy" id="586396"/>
    <lineage>
        <taxon>Eukaryota</taxon>
        <taxon>Viridiplantae</taxon>
        <taxon>Streptophyta</taxon>
        <taxon>Embryophyta</taxon>
        <taxon>Tracheophyta</taxon>
        <taxon>Spermatophyta</taxon>
        <taxon>Magnoliopsida</taxon>
        <taxon>eudicotyledons</taxon>
        <taxon>Gunneridae</taxon>
        <taxon>Pentapetalae</taxon>
        <taxon>rosids</taxon>
        <taxon>fabids</taxon>
        <taxon>Malpighiales</taxon>
        <taxon>Linaceae</taxon>
        <taxon>Linum</taxon>
    </lineage>
</organism>
<feature type="signal peptide" evidence="1">
    <location>
        <begin position="1"/>
        <end position="25"/>
    </location>
</feature>
<protein>
    <submittedName>
        <fullName evidence="2">Uncharacterized protein</fullName>
    </submittedName>
</protein>
<dbReference type="PANTHER" id="PTHR33881:SF7">
    <property type="entry name" value="NEUROGENIC LOCUS NOTCH-LIKE PROTEIN"/>
    <property type="match status" value="1"/>
</dbReference>
<evidence type="ECO:0000256" key="1">
    <source>
        <dbReference type="SAM" id="SignalP"/>
    </source>
</evidence>
<dbReference type="AlphaFoldDB" id="A0AAV0P4D1"/>
<gene>
    <name evidence="2" type="ORF">LITE_LOCUS36754</name>
</gene>
<name>A0AAV0P4D1_9ROSI</name>
<accession>A0AAV0P4D1</accession>
<keyword evidence="1" id="KW-0732">Signal</keyword>
<evidence type="ECO:0000313" key="3">
    <source>
        <dbReference type="Proteomes" id="UP001154282"/>
    </source>
</evidence>
<evidence type="ECO:0000313" key="2">
    <source>
        <dbReference type="EMBL" id="CAI0465789.1"/>
    </source>
</evidence>
<keyword evidence="3" id="KW-1185">Reference proteome</keyword>
<sequence>MAGSGAFPRLATLLLVLLQTQLIAGDLLSPIFPPIVGNVCENVECGKGKCKPLTNATIPPYECDCDDGWKQTRPDPMDGVTFLNFLPCIVPNCSMDLSCNKPAEAPAQDKIGRSNTTLFDPCNWADCGGGSCNKTSLFTYTCLCSEGYNNLLNTSLFPCYQECAVGTDCKDLGITMQSPPAPTPALSQNDGAKNQGSRIGRGMMLNWAVVLMASVAVVVQWR</sequence>